<evidence type="ECO:0000256" key="8">
    <source>
        <dbReference type="ARBA" id="ARBA00023316"/>
    </source>
</evidence>
<dbReference type="FunFam" id="3.90.550.10:FF:000057">
    <property type="entry name" value="Glycosyltransferase-like protein, family 2"/>
    <property type="match status" value="1"/>
</dbReference>
<comment type="subcellular location">
    <subcellularLocation>
        <location evidence="1">Golgi apparatus membrane</location>
        <topology evidence="1">Multi-pass membrane protein</topology>
    </subcellularLocation>
</comment>
<evidence type="ECO:0000256" key="9">
    <source>
        <dbReference type="SAM" id="Phobius"/>
    </source>
</evidence>
<dbReference type="SUPFAM" id="SSF53448">
    <property type="entry name" value="Nucleotide-diphospho-sugar transferases"/>
    <property type="match status" value="1"/>
</dbReference>
<evidence type="ECO:0000256" key="5">
    <source>
        <dbReference type="ARBA" id="ARBA00022989"/>
    </source>
</evidence>
<dbReference type="InterPro" id="IPR029044">
    <property type="entry name" value="Nucleotide-diphossugar_trans"/>
</dbReference>
<evidence type="ECO:0000256" key="2">
    <source>
        <dbReference type="ARBA" id="ARBA00022676"/>
    </source>
</evidence>
<name>A0A538TII0_UNCEI</name>
<dbReference type="PANTHER" id="PTHR32044">
    <property type="entry name" value="GLUCOMANNAN 4-BETA-MANNOSYLTRANSFERASE 9"/>
    <property type="match status" value="1"/>
</dbReference>
<feature type="transmembrane region" description="Helical" evidence="9">
    <location>
        <begin position="471"/>
        <end position="490"/>
    </location>
</feature>
<feature type="transmembrane region" description="Helical" evidence="9">
    <location>
        <begin position="347"/>
        <end position="369"/>
    </location>
</feature>
<evidence type="ECO:0000256" key="3">
    <source>
        <dbReference type="ARBA" id="ARBA00022679"/>
    </source>
</evidence>
<accession>A0A538TII0</accession>
<dbReference type="AlphaFoldDB" id="A0A538TII0"/>
<dbReference type="EMBL" id="VBOZ01000031">
    <property type="protein sequence ID" value="TMQ63437.1"/>
    <property type="molecule type" value="Genomic_DNA"/>
</dbReference>
<evidence type="ECO:0000256" key="6">
    <source>
        <dbReference type="ARBA" id="ARBA00023034"/>
    </source>
</evidence>
<keyword evidence="8" id="KW-0961">Cell wall biogenesis/degradation</keyword>
<proteinExistence type="predicted"/>
<evidence type="ECO:0000256" key="4">
    <source>
        <dbReference type="ARBA" id="ARBA00022692"/>
    </source>
</evidence>
<keyword evidence="7 9" id="KW-0472">Membrane</keyword>
<dbReference type="GO" id="GO:0071555">
    <property type="term" value="P:cell wall organization"/>
    <property type="evidence" value="ECO:0007669"/>
    <property type="project" value="UniProtKB-KW"/>
</dbReference>
<dbReference type="Gene3D" id="3.90.550.10">
    <property type="entry name" value="Spore Coat Polysaccharide Biosynthesis Protein SpsA, Chain A"/>
    <property type="match status" value="1"/>
</dbReference>
<keyword evidence="4 9" id="KW-0812">Transmembrane</keyword>
<gene>
    <name evidence="10" type="ORF">E6K79_10185</name>
</gene>
<organism evidence="10 11">
    <name type="scientific">Eiseniibacteriota bacterium</name>
    <dbReference type="NCBI Taxonomy" id="2212470"/>
    <lineage>
        <taxon>Bacteria</taxon>
        <taxon>Candidatus Eiseniibacteriota</taxon>
    </lineage>
</organism>
<reference evidence="10 11" key="1">
    <citation type="journal article" date="2019" name="Nat. Microbiol.">
        <title>Mediterranean grassland soil C-N compound turnover is dependent on rainfall and depth, and is mediated by genomically divergent microorganisms.</title>
        <authorList>
            <person name="Diamond S."/>
            <person name="Andeer P.F."/>
            <person name="Li Z."/>
            <person name="Crits-Christoph A."/>
            <person name="Burstein D."/>
            <person name="Anantharaman K."/>
            <person name="Lane K.R."/>
            <person name="Thomas B.C."/>
            <person name="Pan C."/>
            <person name="Northen T.R."/>
            <person name="Banfield J.F."/>
        </authorList>
    </citation>
    <scope>NUCLEOTIDE SEQUENCE [LARGE SCALE GENOMIC DNA]</scope>
    <source>
        <strain evidence="10">WS_9</strain>
    </source>
</reference>
<evidence type="ECO:0000313" key="10">
    <source>
        <dbReference type="EMBL" id="TMQ63437.1"/>
    </source>
</evidence>
<feature type="transmembrane region" description="Helical" evidence="9">
    <location>
        <begin position="438"/>
        <end position="459"/>
    </location>
</feature>
<keyword evidence="3 10" id="KW-0808">Transferase</keyword>
<keyword evidence="2" id="KW-0328">Glycosyltransferase</keyword>
<dbReference type="PANTHER" id="PTHR32044:SF80">
    <property type="entry name" value="XYLOGLUCAN GLYCOSYLTRANSFERASE 2-RELATED"/>
    <property type="match status" value="1"/>
</dbReference>
<keyword evidence="6" id="KW-0333">Golgi apparatus</keyword>
<evidence type="ECO:0000256" key="7">
    <source>
        <dbReference type="ARBA" id="ARBA00023136"/>
    </source>
</evidence>
<sequence>MNLDLWLESFSARRLLLGTHLLVWIVLAAYGLHRLHLIRLYRRRERPPRLPTTPDDWPVVTIQLPIYNERYVVERLLDAAAAVDYPRDRLEIQVLDDSTDETTAIAAGKIAEIRARGIDAVHVRRDDRSGFKAGALQHGLECARGELLAVFDADFVPPPSILRDLVPYFGDPRVGMVQARWEHLNRDYSALAQAQAISLDSHFLIEHSARMHGERFFNFNGTAGLLRKACVVDAGGWQSDTLTEDLDLSYRAQLAGWRFVFAPQVGCPAELPVEMNAFKAQQHRWVKGSIQVARKLLPEIWRSASPASVKLEATFHLTNNVAYVFLLLLSIIVYPVVLARYESKSLLFTIADTVLLLAATSPVLFYFAYAQRELRRDWVQQLRHLPFVLSLGIGLALNNSRAVLEGLVGSRGSFHRTPKFRIEGQSDEWPRRRYRSPVSVWVLLELGLGAYFAWVMVSLAQAKLYAPLPFFALYLFGFLYVGLVSLAHAARRA</sequence>
<feature type="transmembrane region" description="Helical" evidence="9">
    <location>
        <begin position="320"/>
        <end position="341"/>
    </location>
</feature>
<keyword evidence="5 9" id="KW-1133">Transmembrane helix</keyword>
<dbReference type="Pfam" id="PF13641">
    <property type="entry name" value="Glyco_tranf_2_3"/>
    <property type="match status" value="1"/>
</dbReference>
<feature type="transmembrane region" description="Helical" evidence="9">
    <location>
        <begin position="15"/>
        <end position="33"/>
    </location>
</feature>
<evidence type="ECO:0000313" key="11">
    <source>
        <dbReference type="Proteomes" id="UP000317691"/>
    </source>
</evidence>
<protein>
    <submittedName>
        <fullName evidence="10">Glycosyltransferase</fullName>
    </submittedName>
</protein>
<dbReference type="Proteomes" id="UP000317691">
    <property type="component" value="Unassembled WGS sequence"/>
</dbReference>
<comment type="caution">
    <text evidence="10">The sequence shown here is derived from an EMBL/GenBank/DDBJ whole genome shotgun (WGS) entry which is preliminary data.</text>
</comment>
<dbReference type="GO" id="GO:0016757">
    <property type="term" value="F:glycosyltransferase activity"/>
    <property type="evidence" value="ECO:0007669"/>
    <property type="project" value="UniProtKB-KW"/>
</dbReference>
<evidence type="ECO:0000256" key="1">
    <source>
        <dbReference type="ARBA" id="ARBA00004653"/>
    </source>
</evidence>